<dbReference type="GO" id="GO:0007059">
    <property type="term" value="P:chromosome segregation"/>
    <property type="evidence" value="ECO:0007669"/>
    <property type="project" value="UniProtKB-KW"/>
</dbReference>
<dbReference type="Pfam" id="PF02195">
    <property type="entry name" value="ParB_N"/>
    <property type="match status" value="1"/>
</dbReference>
<dbReference type="Gene3D" id="3.90.1530.30">
    <property type="match status" value="1"/>
</dbReference>
<dbReference type="FunFam" id="1.10.10.2830:FF:000001">
    <property type="entry name" value="Chromosome partitioning protein ParB"/>
    <property type="match status" value="1"/>
</dbReference>
<dbReference type="InterPro" id="IPR003115">
    <property type="entry name" value="ParB_N"/>
</dbReference>
<dbReference type="PANTHER" id="PTHR33375:SF1">
    <property type="entry name" value="CHROMOSOME-PARTITIONING PROTEIN PARB-RELATED"/>
    <property type="match status" value="1"/>
</dbReference>
<dbReference type="FunFam" id="3.90.1530.30:FF:000001">
    <property type="entry name" value="Chromosome partitioning protein ParB"/>
    <property type="match status" value="1"/>
</dbReference>
<keyword evidence="3" id="KW-0238">DNA-binding</keyword>
<sequence length="282" mass="32255">MDTNKIKKGLGRGLSSLIGETKIEININKVLISDLVSNKFQPRKIFDEESLQDLTNSIKERGIIQPIIVRKSSDHNSKYEIIAGERRWLSAQKAGLHEVPVVITDVDDLKSLEFAIVENVQRNDLNAVEEARGYQRLIEEFSYNQEKVAQFIGKSRSHITNYLRLLNLPETVLKLIENKKITTGHAKILVGLDNAEFVANKIIEKKFSVRQSENFVKIFRAKKHSFKPSKDTNLQALEISIREKIGLNVLIKNKKNNSGSLMLEYKDLDQLNKIIEIIKSNY</sequence>
<dbReference type="SMART" id="SM00470">
    <property type="entry name" value="ParB"/>
    <property type="match status" value="1"/>
</dbReference>
<protein>
    <submittedName>
        <fullName evidence="6">ParB/RepB/Spo0J family partition protein</fullName>
    </submittedName>
</protein>
<evidence type="ECO:0000259" key="5">
    <source>
        <dbReference type="SMART" id="SM00470"/>
    </source>
</evidence>
<dbReference type="GO" id="GO:0005694">
    <property type="term" value="C:chromosome"/>
    <property type="evidence" value="ECO:0007669"/>
    <property type="project" value="TreeGrafter"/>
</dbReference>
<proteinExistence type="inferred from homology"/>
<feature type="domain" description="ParB-like N-terminal" evidence="5">
    <location>
        <begin position="28"/>
        <end position="120"/>
    </location>
</feature>
<keyword evidence="2" id="KW-0159">Chromosome partition</keyword>
<name>A0A6H1Q2W7_9PROT</name>
<comment type="function">
    <text evidence="4">Involved in chromosome partition. Localize to both poles of the predivisional cell following completion of DNA replication. Binds to the DNA origin of replication.</text>
</comment>
<keyword evidence="7" id="KW-1185">Reference proteome</keyword>
<dbReference type="PANTHER" id="PTHR33375">
    <property type="entry name" value="CHROMOSOME-PARTITIONING PROTEIN PARB-RELATED"/>
    <property type="match status" value="1"/>
</dbReference>
<organism evidence="6 7">
    <name type="scientific">Candidatus Pelagibacter giovannonii</name>
    <dbReference type="NCBI Taxonomy" id="2563896"/>
    <lineage>
        <taxon>Bacteria</taxon>
        <taxon>Pseudomonadati</taxon>
        <taxon>Pseudomonadota</taxon>
        <taxon>Alphaproteobacteria</taxon>
        <taxon>Candidatus Pelagibacterales</taxon>
        <taxon>Candidatus Pelagibacteraceae</taxon>
        <taxon>Candidatus Pelagibacter</taxon>
    </lineage>
</organism>
<reference evidence="6 7" key="1">
    <citation type="journal article" date="2020" name="Nat. Microbiol.">
        <title>Lysogenic host-virus interactions in SAR11 marine bacteria.</title>
        <authorList>
            <person name="Morris R.M."/>
            <person name="Cain K.R."/>
            <person name="Hvorecny K.L."/>
            <person name="Kollman J.M."/>
        </authorList>
    </citation>
    <scope>NUCLEOTIDE SEQUENCE [LARGE SCALE GENOMIC DNA]</scope>
    <source>
        <strain evidence="6 7">NP1</strain>
    </source>
</reference>
<dbReference type="InterPro" id="IPR050336">
    <property type="entry name" value="Chromosome_partition/occlusion"/>
</dbReference>
<dbReference type="InterPro" id="IPR036086">
    <property type="entry name" value="ParB/Sulfiredoxin_sf"/>
</dbReference>
<dbReference type="InterPro" id="IPR004437">
    <property type="entry name" value="ParB/RepB/Spo0J"/>
</dbReference>
<accession>A0A6H1Q2W7</accession>
<dbReference type="SUPFAM" id="SSF110849">
    <property type="entry name" value="ParB/Sulfiredoxin"/>
    <property type="match status" value="1"/>
</dbReference>
<dbReference type="Pfam" id="PF23552">
    <property type="entry name" value="ParB_C"/>
    <property type="match status" value="1"/>
</dbReference>
<evidence type="ECO:0000313" key="6">
    <source>
        <dbReference type="EMBL" id="QIZ21046.1"/>
    </source>
</evidence>
<dbReference type="InterPro" id="IPR057240">
    <property type="entry name" value="ParB_dimer_C"/>
</dbReference>
<evidence type="ECO:0000256" key="2">
    <source>
        <dbReference type="ARBA" id="ARBA00022829"/>
    </source>
</evidence>
<evidence type="ECO:0000256" key="1">
    <source>
        <dbReference type="ARBA" id="ARBA00006295"/>
    </source>
</evidence>
<dbReference type="Gene3D" id="1.10.10.2830">
    <property type="match status" value="1"/>
</dbReference>
<evidence type="ECO:0000256" key="3">
    <source>
        <dbReference type="ARBA" id="ARBA00023125"/>
    </source>
</evidence>
<comment type="similarity">
    <text evidence="1">Belongs to the ParB family.</text>
</comment>
<dbReference type="CDD" id="cd16393">
    <property type="entry name" value="SPO0J_N"/>
    <property type="match status" value="1"/>
</dbReference>
<dbReference type="KEGG" id="peg:E5R92_04535"/>
<evidence type="ECO:0000313" key="7">
    <source>
        <dbReference type="Proteomes" id="UP000501094"/>
    </source>
</evidence>
<dbReference type="AlphaFoldDB" id="A0A6H1Q2W7"/>
<evidence type="ECO:0000256" key="4">
    <source>
        <dbReference type="ARBA" id="ARBA00025472"/>
    </source>
</evidence>
<dbReference type="GO" id="GO:0003677">
    <property type="term" value="F:DNA binding"/>
    <property type="evidence" value="ECO:0007669"/>
    <property type="project" value="UniProtKB-KW"/>
</dbReference>
<dbReference type="NCBIfam" id="TIGR00180">
    <property type="entry name" value="parB_part"/>
    <property type="match status" value="1"/>
</dbReference>
<dbReference type="EMBL" id="CP038852">
    <property type="protein sequence ID" value="QIZ21046.1"/>
    <property type="molecule type" value="Genomic_DNA"/>
</dbReference>
<dbReference type="RefSeq" id="WP_168606914.1">
    <property type="nucleotide sequence ID" value="NZ_CP038852.1"/>
</dbReference>
<dbReference type="Pfam" id="PF17762">
    <property type="entry name" value="HTH_ParB"/>
    <property type="match status" value="1"/>
</dbReference>
<dbReference type="GO" id="GO:0045881">
    <property type="term" value="P:positive regulation of sporulation resulting in formation of a cellular spore"/>
    <property type="evidence" value="ECO:0007669"/>
    <property type="project" value="TreeGrafter"/>
</dbReference>
<gene>
    <name evidence="6" type="ORF">E5R92_04535</name>
</gene>
<dbReference type="Proteomes" id="UP000501094">
    <property type="component" value="Chromosome"/>
</dbReference>
<dbReference type="InterPro" id="IPR041468">
    <property type="entry name" value="HTH_ParB/Spo0J"/>
</dbReference>